<accession>A0ABD1L7M7</accession>
<name>A0ABD1L7M7_9FABA</name>
<dbReference type="InterPro" id="IPR021940">
    <property type="entry name" value="CER1-like_C"/>
</dbReference>
<dbReference type="EMBL" id="JBGMDY010000010">
    <property type="protein sequence ID" value="KAL2319368.1"/>
    <property type="molecule type" value="Genomic_DNA"/>
</dbReference>
<comment type="subcellular location">
    <subcellularLocation>
        <location evidence="1">Membrane</location>
        <topology evidence="1">Multi-pass membrane protein</topology>
    </subcellularLocation>
</comment>
<evidence type="ECO:0000256" key="4">
    <source>
        <dbReference type="ARBA" id="ARBA00022989"/>
    </source>
</evidence>
<evidence type="ECO:0000259" key="8">
    <source>
        <dbReference type="Pfam" id="PF12076"/>
    </source>
</evidence>
<evidence type="ECO:0008006" key="11">
    <source>
        <dbReference type="Google" id="ProtNLM"/>
    </source>
</evidence>
<feature type="transmembrane region" description="Helical" evidence="6">
    <location>
        <begin position="18"/>
        <end position="36"/>
    </location>
</feature>
<feature type="transmembrane region" description="Helical" evidence="6">
    <location>
        <begin position="126"/>
        <end position="145"/>
    </location>
</feature>
<evidence type="ECO:0000313" key="10">
    <source>
        <dbReference type="Proteomes" id="UP001603857"/>
    </source>
</evidence>
<comment type="caution">
    <text evidence="9">The sequence shown here is derived from an EMBL/GenBank/DDBJ whole genome shotgun (WGS) entry which is preliminary data.</text>
</comment>
<comment type="similarity">
    <text evidence="2">Belongs to the sterol desaturase family.</text>
</comment>
<evidence type="ECO:0000256" key="2">
    <source>
        <dbReference type="ARBA" id="ARBA00009324"/>
    </source>
</evidence>
<feature type="domain" description="Fatty acid hydroxylase" evidence="7">
    <location>
        <begin position="133"/>
        <end position="272"/>
    </location>
</feature>
<evidence type="ECO:0000256" key="3">
    <source>
        <dbReference type="ARBA" id="ARBA00022692"/>
    </source>
</evidence>
<feature type="transmembrane region" description="Helical" evidence="6">
    <location>
        <begin position="182"/>
        <end position="210"/>
    </location>
</feature>
<evidence type="ECO:0000256" key="1">
    <source>
        <dbReference type="ARBA" id="ARBA00004141"/>
    </source>
</evidence>
<dbReference type="Proteomes" id="UP001603857">
    <property type="component" value="Unassembled WGS sequence"/>
</dbReference>
<dbReference type="PANTHER" id="PTHR11863">
    <property type="entry name" value="STEROL DESATURASE"/>
    <property type="match status" value="1"/>
</dbReference>
<protein>
    <recommendedName>
        <fullName evidence="11">Protein ECERIFERUM 1-like</fullName>
    </recommendedName>
</protein>
<reference evidence="9 10" key="1">
    <citation type="submission" date="2024-08" db="EMBL/GenBank/DDBJ databases">
        <title>Insights into the chromosomal genome structure of Flemingia macrophylla.</title>
        <authorList>
            <person name="Ding Y."/>
            <person name="Zhao Y."/>
            <person name="Bi W."/>
            <person name="Wu M."/>
            <person name="Zhao G."/>
            <person name="Gong Y."/>
            <person name="Li W."/>
            <person name="Zhang P."/>
        </authorList>
    </citation>
    <scope>NUCLEOTIDE SEQUENCE [LARGE SCALE GENOMIC DNA]</scope>
    <source>
        <strain evidence="9">DYQJB</strain>
        <tissue evidence="9">Leaf</tissue>
    </source>
</reference>
<proteinExistence type="inferred from homology"/>
<feature type="transmembrane region" description="Helical" evidence="6">
    <location>
        <begin position="325"/>
        <end position="345"/>
    </location>
</feature>
<keyword evidence="4 6" id="KW-1133">Transmembrane helix</keyword>
<feature type="domain" description="Very-long-chain aldehyde decarbonylase CER1-like C-terminal" evidence="8">
    <location>
        <begin position="451"/>
        <end position="613"/>
    </location>
</feature>
<dbReference type="InterPro" id="IPR006694">
    <property type="entry name" value="Fatty_acid_hydroxylase"/>
</dbReference>
<organism evidence="9 10">
    <name type="scientific">Flemingia macrophylla</name>
    <dbReference type="NCBI Taxonomy" id="520843"/>
    <lineage>
        <taxon>Eukaryota</taxon>
        <taxon>Viridiplantae</taxon>
        <taxon>Streptophyta</taxon>
        <taxon>Embryophyta</taxon>
        <taxon>Tracheophyta</taxon>
        <taxon>Spermatophyta</taxon>
        <taxon>Magnoliopsida</taxon>
        <taxon>eudicotyledons</taxon>
        <taxon>Gunneridae</taxon>
        <taxon>Pentapetalae</taxon>
        <taxon>rosids</taxon>
        <taxon>fabids</taxon>
        <taxon>Fabales</taxon>
        <taxon>Fabaceae</taxon>
        <taxon>Papilionoideae</taxon>
        <taxon>50 kb inversion clade</taxon>
        <taxon>NPAAA clade</taxon>
        <taxon>indigoferoid/millettioid clade</taxon>
        <taxon>Phaseoleae</taxon>
        <taxon>Flemingia</taxon>
    </lineage>
</organism>
<keyword evidence="5 6" id="KW-0472">Membrane</keyword>
<keyword evidence="3 6" id="KW-0812">Transmembrane</keyword>
<evidence type="ECO:0000259" key="7">
    <source>
        <dbReference type="Pfam" id="PF04116"/>
    </source>
</evidence>
<sequence length="624" mass="72863">MASMPGILTDWPWKPLGSFKYLLLAPWAIHSFYSFLVKDKSERDISTFLILPFLLWRMLHNQIWITLSRYRTAKGNTRIVDKGIEFDQVDREREWDDQILFNGLLYYLGCYTISRATHLPLWRTDGVVMTILLHMGPVEFLYYWLHRALHHHFFYSRYHSHHHSSIVTEPITFVIHPFGEHILYFLLFAIPMLTTVFTETASIGAMVGYVTYIDFMNNMGHCNFEMVPKWLFDIFPALKYLMYTPSFHSLHHTQFRTNYSLFMPFYDYIYGTIDKASDKLHESALKREEEIPDVVHLTHLTTLESIYYLRFGFAYLASKPYKTKWYLCLMWPVTAWSMILTWFYGSSFTVEGNRFNKLKLQTWAIPKFSLHYFLQSQKVAINTMIEEAILHADRKGIKVLSLGLMNQGEDLNIYGSLYVSRHPKLKVKIVDGSSLVVAIVLNSIPKGTTQVLLNGKLTKVAHALAFTLCQQGVQVVTLHENDYVRLKKSFTGSETNLAYTRSYTQTIWLVGDGLTKEEQQKALKTTLFIPYTQFSPKKYRKDCSYQCTPAMLAPCTIENVHSCEDWLPRRVMSAWRIAGIVHSLERWSEHECGHTMHNVDKVWHSTLQHGFQPLPESLKELAHY</sequence>
<dbReference type="AlphaFoldDB" id="A0ABD1L7M7"/>
<dbReference type="Pfam" id="PF04116">
    <property type="entry name" value="FA_hydroxylase"/>
    <property type="match status" value="1"/>
</dbReference>
<dbReference type="Pfam" id="PF12076">
    <property type="entry name" value="CER1-like_C"/>
    <property type="match status" value="1"/>
</dbReference>
<evidence type="ECO:0000256" key="6">
    <source>
        <dbReference type="SAM" id="Phobius"/>
    </source>
</evidence>
<evidence type="ECO:0000313" key="9">
    <source>
        <dbReference type="EMBL" id="KAL2319368.1"/>
    </source>
</evidence>
<dbReference type="GO" id="GO:0016020">
    <property type="term" value="C:membrane"/>
    <property type="evidence" value="ECO:0007669"/>
    <property type="project" value="UniProtKB-SubCell"/>
</dbReference>
<gene>
    <name evidence="9" type="ORF">Fmac_028337</name>
</gene>
<keyword evidence="10" id="KW-1185">Reference proteome</keyword>
<evidence type="ECO:0000256" key="5">
    <source>
        <dbReference type="ARBA" id="ARBA00023136"/>
    </source>
</evidence>
<dbReference type="InterPro" id="IPR050307">
    <property type="entry name" value="Sterol_Desaturase_Related"/>
</dbReference>